<comment type="caution">
    <text evidence="4">The sequence shown here is derived from an EMBL/GenBank/DDBJ whole genome shotgun (WGS) entry which is preliminary data.</text>
</comment>
<feature type="signal peptide" evidence="3">
    <location>
        <begin position="1"/>
        <end position="24"/>
    </location>
</feature>
<dbReference type="RefSeq" id="WP_379031211.1">
    <property type="nucleotide sequence ID" value="NZ_JBHRXE010000037.1"/>
</dbReference>
<evidence type="ECO:0000256" key="2">
    <source>
        <dbReference type="SAM" id="Phobius"/>
    </source>
</evidence>
<keyword evidence="5" id="KW-1185">Reference proteome</keyword>
<dbReference type="EMBL" id="JBHRXE010000037">
    <property type="protein sequence ID" value="MFC3570369.1"/>
    <property type="molecule type" value="Genomic_DNA"/>
</dbReference>
<proteinExistence type="predicted"/>
<name>A0ABV7S0C7_9RHOB</name>
<accession>A0ABV7S0C7</accession>
<keyword evidence="2" id="KW-1133">Transmembrane helix</keyword>
<feature type="transmembrane region" description="Helical" evidence="2">
    <location>
        <begin position="154"/>
        <end position="175"/>
    </location>
</feature>
<evidence type="ECO:0000313" key="4">
    <source>
        <dbReference type="EMBL" id="MFC3570369.1"/>
    </source>
</evidence>
<dbReference type="Proteomes" id="UP001595596">
    <property type="component" value="Unassembled WGS sequence"/>
</dbReference>
<feature type="transmembrane region" description="Helical" evidence="2">
    <location>
        <begin position="67"/>
        <end position="84"/>
    </location>
</feature>
<feature type="transmembrane region" description="Helical" evidence="2">
    <location>
        <begin position="212"/>
        <end position="232"/>
    </location>
</feature>
<feature type="chain" id="PRO_5045534228" evidence="3">
    <location>
        <begin position="25"/>
        <end position="284"/>
    </location>
</feature>
<evidence type="ECO:0000256" key="1">
    <source>
        <dbReference type="SAM" id="MobiDB-lite"/>
    </source>
</evidence>
<keyword evidence="2" id="KW-0472">Membrane</keyword>
<keyword evidence="3" id="KW-0732">Signal</keyword>
<feature type="transmembrane region" description="Helical" evidence="2">
    <location>
        <begin position="187"/>
        <end position="206"/>
    </location>
</feature>
<feature type="transmembrane region" description="Helical" evidence="2">
    <location>
        <begin position="129"/>
        <end position="148"/>
    </location>
</feature>
<gene>
    <name evidence="4" type="ORF">ACFOMP_12975</name>
</gene>
<evidence type="ECO:0000313" key="5">
    <source>
        <dbReference type="Proteomes" id="UP001595596"/>
    </source>
</evidence>
<feature type="region of interest" description="Disordered" evidence="1">
    <location>
        <begin position="98"/>
        <end position="121"/>
    </location>
</feature>
<reference evidence="5" key="1">
    <citation type="journal article" date="2019" name="Int. J. Syst. Evol. Microbiol.">
        <title>The Global Catalogue of Microorganisms (GCM) 10K type strain sequencing project: providing services to taxonomists for standard genome sequencing and annotation.</title>
        <authorList>
            <consortium name="The Broad Institute Genomics Platform"/>
            <consortium name="The Broad Institute Genome Sequencing Center for Infectious Disease"/>
            <person name="Wu L."/>
            <person name="Ma J."/>
        </authorList>
    </citation>
    <scope>NUCLEOTIDE SEQUENCE [LARGE SCALE GENOMIC DNA]</scope>
    <source>
        <strain evidence="5">VKM B-3226</strain>
    </source>
</reference>
<organism evidence="4 5">
    <name type="scientific">Paracoccus simplex</name>
    <dbReference type="NCBI Taxonomy" id="2086346"/>
    <lineage>
        <taxon>Bacteria</taxon>
        <taxon>Pseudomonadati</taxon>
        <taxon>Pseudomonadota</taxon>
        <taxon>Alphaproteobacteria</taxon>
        <taxon>Rhodobacterales</taxon>
        <taxon>Paracoccaceae</taxon>
        <taxon>Paracoccus</taxon>
    </lineage>
</organism>
<keyword evidence="2" id="KW-0812">Transmembrane</keyword>
<sequence length="284" mass="29447">MSRAGPILLLLAVLVFLASSLAYALAPSPPAPAVPGGGDAAALLHGLPSGRQAVDLPGLFLQPKNPGMMALLGLTWAALGFHAARRLAKAERMRQARLSPLDEASEAPPEVGPPLPRDMLQLHGRDDTLQEHGPLILGLLAGALWPWLLGAYPLTAFLLSALMLACFLAAALRGVREGLLVHRSSALGFVAGWGLLVCFAAFTSLLRDRLGAPQEVAAVIAMLIGSVAAVSVQLRMPKRIGFSVALIWGLIGIAANTVTTDAAIATVTVIAIAIIAVALVRVTT</sequence>
<protein>
    <submittedName>
        <fullName evidence="4">Uncharacterized protein</fullName>
    </submittedName>
</protein>
<evidence type="ECO:0000256" key="3">
    <source>
        <dbReference type="SAM" id="SignalP"/>
    </source>
</evidence>
<feature type="transmembrane region" description="Helical" evidence="2">
    <location>
        <begin position="239"/>
        <end position="256"/>
    </location>
</feature>
<feature type="transmembrane region" description="Helical" evidence="2">
    <location>
        <begin position="262"/>
        <end position="282"/>
    </location>
</feature>